<evidence type="ECO:0000256" key="5">
    <source>
        <dbReference type="ARBA" id="ARBA00022466"/>
    </source>
</evidence>
<evidence type="ECO:0000256" key="7">
    <source>
        <dbReference type="ARBA" id="ARBA00022519"/>
    </source>
</evidence>
<dbReference type="GO" id="GO:0015097">
    <property type="term" value="F:mercury ion transmembrane transporter activity"/>
    <property type="evidence" value="ECO:0007669"/>
    <property type="project" value="InterPro"/>
</dbReference>
<comment type="function">
    <text evidence="14">Involved in mercury resistance. Probably transfers a mercuric ion from the periplasmic Hg(2+)-binding protein MerP to the cytoplasmic mercuric reductase MerA.</text>
</comment>
<feature type="transmembrane region" description="Helical" evidence="15">
    <location>
        <begin position="24"/>
        <end position="56"/>
    </location>
</feature>
<keyword evidence="10" id="KW-0476">Mercury</keyword>
<sequence>MSEAQIETAPLEVSEPRSAPKNGWLAAGGIVGAILASACCVVPLLLVTLGVSGAWIGNLTALEPYKPYVATATLGLIGFGFWQVYFRARPVCEPGSYCARPQSSLITKSALWIGTVITLAALTIGWWAPLFY</sequence>
<evidence type="ECO:0000256" key="10">
    <source>
        <dbReference type="ARBA" id="ARBA00022914"/>
    </source>
</evidence>
<accession>A0A7W7AYI4</accession>
<evidence type="ECO:0000256" key="2">
    <source>
        <dbReference type="ARBA" id="ARBA00008224"/>
    </source>
</evidence>
<dbReference type="EMBL" id="JACHNZ010000002">
    <property type="protein sequence ID" value="MBB4630730.1"/>
    <property type="molecule type" value="Genomic_DNA"/>
</dbReference>
<dbReference type="Pfam" id="PF02411">
    <property type="entry name" value="MerT"/>
    <property type="match status" value="1"/>
</dbReference>
<keyword evidence="11 15" id="KW-1133">Transmembrane helix</keyword>
<keyword evidence="6" id="KW-1003">Cell membrane</keyword>
<evidence type="ECO:0000256" key="12">
    <source>
        <dbReference type="ARBA" id="ARBA00023136"/>
    </source>
</evidence>
<dbReference type="RefSeq" id="WP_184064134.1">
    <property type="nucleotide sequence ID" value="NZ_JACHNZ010000002.1"/>
</dbReference>
<evidence type="ECO:0000256" key="3">
    <source>
        <dbReference type="ARBA" id="ARBA00017053"/>
    </source>
</evidence>
<evidence type="ECO:0000256" key="8">
    <source>
        <dbReference type="ARBA" id="ARBA00022692"/>
    </source>
</evidence>
<evidence type="ECO:0000313" key="17">
    <source>
        <dbReference type="Proteomes" id="UP000566324"/>
    </source>
</evidence>
<keyword evidence="5" id="KW-0475">Mercuric resistance</keyword>
<evidence type="ECO:0000256" key="13">
    <source>
        <dbReference type="ARBA" id="ARBA00030934"/>
    </source>
</evidence>
<dbReference type="GO" id="GO:0005886">
    <property type="term" value="C:plasma membrane"/>
    <property type="evidence" value="ECO:0007669"/>
    <property type="project" value="UniProtKB-SubCell"/>
</dbReference>
<name>A0A7W7AYI4_9SPHN</name>
<protein>
    <recommendedName>
        <fullName evidence="3">Mercuric transport protein MerT</fullName>
    </recommendedName>
    <alternativeName>
        <fullName evidence="13">Mercury ion transport protein</fullName>
    </alternativeName>
</protein>
<dbReference type="Gene3D" id="1.10.287.910">
    <property type="entry name" value="bacterial mercury transporter, merf"/>
    <property type="match status" value="1"/>
</dbReference>
<keyword evidence="12 15" id="KW-0472">Membrane</keyword>
<keyword evidence="4" id="KW-0813">Transport</keyword>
<feature type="transmembrane region" description="Helical" evidence="15">
    <location>
        <begin position="109"/>
        <end position="128"/>
    </location>
</feature>
<reference evidence="16 17" key="1">
    <citation type="submission" date="2020-08" db="EMBL/GenBank/DDBJ databases">
        <title>Genomic Encyclopedia of Type Strains, Phase IV (KMG-IV): sequencing the most valuable type-strain genomes for metagenomic binning, comparative biology and taxonomic classification.</title>
        <authorList>
            <person name="Goeker M."/>
        </authorList>
    </citation>
    <scope>NUCLEOTIDE SEQUENCE [LARGE SCALE GENOMIC DNA]</scope>
    <source>
        <strain evidence="16 17">DSM 17328</strain>
    </source>
</reference>
<evidence type="ECO:0000256" key="6">
    <source>
        <dbReference type="ARBA" id="ARBA00022475"/>
    </source>
</evidence>
<comment type="similarity">
    <text evidence="2">Belongs to the MerT family.</text>
</comment>
<evidence type="ECO:0000256" key="9">
    <source>
        <dbReference type="ARBA" id="ARBA00022723"/>
    </source>
</evidence>
<dbReference type="InterPro" id="IPR003457">
    <property type="entry name" value="Transprt_MerT"/>
</dbReference>
<gene>
    <name evidence="16" type="ORF">GGQ98_000333</name>
</gene>
<dbReference type="AlphaFoldDB" id="A0A7W7AYI4"/>
<dbReference type="GO" id="GO:0046872">
    <property type="term" value="F:metal ion binding"/>
    <property type="evidence" value="ECO:0007669"/>
    <property type="project" value="UniProtKB-KW"/>
</dbReference>
<comment type="subcellular location">
    <subcellularLocation>
        <location evidence="1">Cell inner membrane</location>
        <topology evidence="1">Multi-pass membrane protein</topology>
    </subcellularLocation>
</comment>
<evidence type="ECO:0000313" key="16">
    <source>
        <dbReference type="EMBL" id="MBB4630730.1"/>
    </source>
</evidence>
<organism evidence="16 17">
    <name type="scientific">Sphingosinicella soli</name>
    <dbReference type="NCBI Taxonomy" id="333708"/>
    <lineage>
        <taxon>Bacteria</taxon>
        <taxon>Pseudomonadati</taxon>
        <taxon>Pseudomonadota</taxon>
        <taxon>Alphaproteobacteria</taxon>
        <taxon>Sphingomonadales</taxon>
        <taxon>Sphingosinicellaceae</taxon>
        <taxon>Sphingosinicella</taxon>
    </lineage>
</organism>
<evidence type="ECO:0000256" key="4">
    <source>
        <dbReference type="ARBA" id="ARBA00022448"/>
    </source>
</evidence>
<keyword evidence="8 15" id="KW-0812">Transmembrane</keyword>
<keyword evidence="9" id="KW-0479">Metal-binding</keyword>
<evidence type="ECO:0000256" key="14">
    <source>
        <dbReference type="ARBA" id="ARBA00045720"/>
    </source>
</evidence>
<keyword evidence="7" id="KW-0997">Cell inner membrane</keyword>
<evidence type="ECO:0000256" key="11">
    <source>
        <dbReference type="ARBA" id="ARBA00022989"/>
    </source>
</evidence>
<proteinExistence type="inferred from homology"/>
<comment type="caution">
    <text evidence="16">The sequence shown here is derived from an EMBL/GenBank/DDBJ whole genome shotgun (WGS) entry which is preliminary data.</text>
</comment>
<feature type="transmembrane region" description="Helical" evidence="15">
    <location>
        <begin position="68"/>
        <end position="88"/>
    </location>
</feature>
<evidence type="ECO:0000256" key="1">
    <source>
        <dbReference type="ARBA" id="ARBA00004429"/>
    </source>
</evidence>
<keyword evidence="17" id="KW-1185">Reference proteome</keyword>
<dbReference type="Proteomes" id="UP000566324">
    <property type="component" value="Unassembled WGS sequence"/>
</dbReference>
<evidence type="ECO:0000256" key="15">
    <source>
        <dbReference type="SAM" id="Phobius"/>
    </source>
</evidence>